<comment type="caution">
    <text evidence="1">The sequence shown here is derived from an EMBL/GenBank/DDBJ whole genome shotgun (WGS) entry which is preliminary data.</text>
</comment>
<accession>A0ACC0WDV7</accession>
<dbReference type="Proteomes" id="UP001163321">
    <property type="component" value="Chromosome 2"/>
</dbReference>
<dbReference type="EMBL" id="CM047581">
    <property type="protein sequence ID" value="KAI9916942.1"/>
    <property type="molecule type" value="Genomic_DNA"/>
</dbReference>
<keyword evidence="2" id="KW-1185">Reference proteome</keyword>
<organism evidence="1 2">
    <name type="scientific">Peronosclerospora sorghi</name>
    <dbReference type="NCBI Taxonomy" id="230839"/>
    <lineage>
        <taxon>Eukaryota</taxon>
        <taxon>Sar</taxon>
        <taxon>Stramenopiles</taxon>
        <taxon>Oomycota</taxon>
        <taxon>Peronosporomycetes</taxon>
        <taxon>Peronosporales</taxon>
        <taxon>Peronosporaceae</taxon>
        <taxon>Peronosclerospora</taxon>
    </lineage>
</organism>
<evidence type="ECO:0000313" key="1">
    <source>
        <dbReference type="EMBL" id="KAI9916942.1"/>
    </source>
</evidence>
<name>A0ACC0WDV7_9STRA</name>
<protein>
    <submittedName>
        <fullName evidence="1">Uncharacterized protein</fullName>
    </submittedName>
</protein>
<sequence>MLDSRRRRGTVILQAYMTSPYIVSGDMTGDTGMTCTSSALKQTLVFGHSYRAPATTSCITTHAYYLEATMDLVILTMSTYMTSVRFQVDCFFYLTFGNEISQTRVWSLLATEGPAPLDRDSHFAVIHSNSMYIFGGSTGTVVNDFYELKLGKWSINRLEFRPIDPDDQL</sequence>
<proteinExistence type="predicted"/>
<gene>
    <name evidence="1" type="ORF">PsorP6_017157</name>
</gene>
<reference evidence="1 2" key="1">
    <citation type="journal article" date="2022" name="bioRxiv">
        <title>The genome of the oomycete Peronosclerospora sorghi, a cosmopolitan pathogen of maize and sorghum, is inflated with dispersed pseudogenes.</title>
        <authorList>
            <person name="Fletcher K."/>
            <person name="Martin F."/>
            <person name="Isakeit T."/>
            <person name="Cavanaugh K."/>
            <person name="Magill C."/>
            <person name="Michelmore R."/>
        </authorList>
    </citation>
    <scope>NUCLEOTIDE SEQUENCE [LARGE SCALE GENOMIC DNA]</scope>
    <source>
        <strain evidence="1">P6</strain>
    </source>
</reference>
<evidence type="ECO:0000313" key="2">
    <source>
        <dbReference type="Proteomes" id="UP001163321"/>
    </source>
</evidence>